<dbReference type="InterPro" id="IPR051607">
    <property type="entry name" value="Metallo-dep_hydrolases"/>
</dbReference>
<dbReference type="GO" id="GO:0005829">
    <property type="term" value="C:cytosol"/>
    <property type="evidence" value="ECO:0007669"/>
    <property type="project" value="TreeGrafter"/>
</dbReference>
<dbReference type="PANTHER" id="PTHR11271:SF48">
    <property type="entry name" value="AMIDOHYDROLASE-RELATED DOMAIN-CONTAINING PROTEIN"/>
    <property type="match status" value="1"/>
</dbReference>
<keyword evidence="3 7" id="KW-0378">Hydrolase</keyword>
<dbReference type="Pfam" id="PF01979">
    <property type="entry name" value="Amidohydro_1"/>
    <property type="match status" value="1"/>
</dbReference>
<dbReference type="Proteomes" id="UP000501534">
    <property type="component" value="Chromosome"/>
</dbReference>
<feature type="domain" description="Formimidoylglutamate deiminase N-terminal" evidence="6">
    <location>
        <begin position="3"/>
        <end position="40"/>
    </location>
</feature>
<evidence type="ECO:0000256" key="3">
    <source>
        <dbReference type="ARBA" id="ARBA00022801"/>
    </source>
</evidence>
<dbReference type="GO" id="GO:0046872">
    <property type="term" value="F:metal ion binding"/>
    <property type="evidence" value="ECO:0007669"/>
    <property type="project" value="UniProtKB-KW"/>
</dbReference>
<keyword evidence="2" id="KW-0479">Metal-binding</keyword>
<feature type="domain" description="Amidohydrolase-related" evidence="5">
    <location>
        <begin position="49"/>
        <end position="431"/>
    </location>
</feature>
<dbReference type="Pfam" id="PF22429">
    <property type="entry name" value="HutF_N"/>
    <property type="match status" value="1"/>
</dbReference>
<evidence type="ECO:0000259" key="5">
    <source>
        <dbReference type="Pfam" id="PF01979"/>
    </source>
</evidence>
<dbReference type="RefSeq" id="WP_171091197.1">
    <property type="nucleotide sequence ID" value="NZ_CP053069.1"/>
</dbReference>
<gene>
    <name evidence="7" type="ORF">DSM104443_01644</name>
</gene>
<dbReference type="GO" id="GO:0019239">
    <property type="term" value="F:deaminase activity"/>
    <property type="evidence" value="ECO:0007669"/>
    <property type="project" value="TreeGrafter"/>
</dbReference>
<dbReference type="InterPro" id="IPR010252">
    <property type="entry name" value="HutF"/>
</dbReference>
<dbReference type="Gene3D" id="2.30.40.10">
    <property type="entry name" value="Urease, subunit C, domain 1"/>
    <property type="match status" value="1"/>
</dbReference>
<evidence type="ECO:0000256" key="2">
    <source>
        <dbReference type="ARBA" id="ARBA00022723"/>
    </source>
</evidence>
<proteinExistence type="predicted"/>
<evidence type="ECO:0000256" key="4">
    <source>
        <dbReference type="ARBA" id="ARBA00022833"/>
    </source>
</evidence>
<name>A0A6M4GTB7_9PROT</name>
<dbReference type="InterPro" id="IPR011059">
    <property type="entry name" value="Metal-dep_hydrolase_composite"/>
</dbReference>
<dbReference type="GO" id="GO:0102127">
    <property type="term" value="F:8-oxoguanine deaminase activity"/>
    <property type="evidence" value="ECO:0007669"/>
    <property type="project" value="UniProtKB-EC"/>
</dbReference>
<sequence>MTKALFARDALLPTGWTRDVLLEWNDAGELTRVSPGASAADAPAAPGPLLAGMPNLHSHAFQRAMAGLAETRGHPTDDFWTWREAMYHLVTTLEPEDVGAISLQLYVEMLKQGYTSVAEFHYLQHDRAGVPYADRAELAERVIASAQASGIAMTLLPVLYTHGGFGHRPLNAAQKRFGGNAESIAALLRDLVDRHAGTPLLHFGVAPHSARAVDAVQLTDLMQAMEGIDATAPIHMHASEQTGEVRECFETQGVTPIHWIMDLVDVDRRWCFVHSTHATEEERERMREAGVVAGLCPMTEANLGDGIFPFEEHFALGGRWGVGGDSHVSRSPFEELRALEYSQRLSRRVRNVTASEAVPDVAANLWQGACAGGAQALGQPVGMIAVGRRADLVVLDAEGPDFESLAASPALAVAMFSGIPAPVRDVYVGGVRVVHDGHHEAEETARENFRSALKRVRNGGRL</sequence>
<protein>
    <submittedName>
        <fullName evidence="7">8-oxoguanine deaminase</fullName>
        <ecNumber evidence="7">3.5.4.32</ecNumber>
    </submittedName>
</protein>
<dbReference type="InterPro" id="IPR055156">
    <property type="entry name" value="HutF-like_N"/>
</dbReference>
<comment type="cofactor">
    <cofactor evidence="1">
        <name>Zn(2+)</name>
        <dbReference type="ChEBI" id="CHEBI:29105"/>
    </cofactor>
</comment>
<organism evidence="7 8">
    <name type="scientific">Usitatibacter rugosus</name>
    <dbReference type="NCBI Taxonomy" id="2732067"/>
    <lineage>
        <taxon>Bacteria</taxon>
        <taxon>Pseudomonadati</taxon>
        <taxon>Pseudomonadota</taxon>
        <taxon>Betaproteobacteria</taxon>
        <taxon>Nitrosomonadales</taxon>
        <taxon>Usitatibacteraceae</taxon>
        <taxon>Usitatibacter</taxon>
    </lineage>
</organism>
<dbReference type="NCBIfam" id="TIGR02022">
    <property type="entry name" value="hutF"/>
    <property type="match status" value="1"/>
</dbReference>
<dbReference type="EMBL" id="CP053069">
    <property type="protein sequence ID" value="QJR10580.1"/>
    <property type="molecule type" value="Genomic_DNA"/>
</dbReference>
<dbReference type="Gene3D" id="3.20.20.140">
    <property type="entry name" value="Metal-dependent hydrolases"/>
    <property type="match status" value="1"/>
</dbReference>
<dbReference type="KEGG" id="uru:DSM104443_01644"/>
<evidence type="ECO:0000313" key="8">
    <source>
        <dbReference type="Proteomes" id="UP000501534"/>
    </source>
</evidence>
<accession>A0A6M4GTB7</accession>
<dbReference type="NCBIfam" id="NF006684">
    <property type="entry name" value="PRK09229.1-5"/>
    <property type="match status" value="1"/>
</dbReference>
<dbReference type="InterPro" id="IPR006680">
    <property type="entry name" value="Amidohydro-rel"/>
</dbReference>
<keyword evidence="8" id="KW-1185">Reference proteome</keyword>
<dbReference type="SUPFAM" id="SSF51556">
    <property type="entry name" value="Metallo-dependent hydrolases"/>
    <property type="match status" value="1"/>
</dbReference>
<evidence type="ECO:0000313" key="7">
    <source>
        <dbReference type="EMBL" id="QJR10580.1"/>
    </source>
</evidence>
<keyword evidence="4" id="KW-0862">Zinc</keyword>
<dbReference type="EC" id="3.5.4.32" evidence="7"/>
<dbReference type="PANTHER" id="PTHR11271">
    <property type="entry name" value="GUANINE DEAMINASE"/>
    <property type="match status" value="1"/>
</dbReference>
<evidence type="ECO:0000256" key="1">
    <source>
        <dbReference type="ARBA" id="ARBA00001947"/>
    </source>
</evidence>
<evidence type="ECO:0000259" key="6">
    <source>
        <dbReference type="Pfam" id="PF22429"/>
    </source>
</evidence>
<dbReference type="AlphaFoldDB" id="A0A6M4GTB7"/>
<dbReference type="InterPro" id="IPR032466">
    <property type="entry name" value="Metal_Hydrolase"/>
</dbReference>
<dbReference type="SUPFAM" id="SSF51338">
    <property type="entry name" value="Composite domain of metallo-dependent hydrolases"/>
    <property type="match status" value="1"/>
</dbReference>
<reference evidence="7 8" key="1">
    <citation type="submission" date="2020-04" db="EMBL/GenBank/DDBJ databases">
        <title>Usitatibacter rugosus gen. nov., sp. nov. and Usitatibacter palustris sp. nov., novel members of Usitatibacteraceae fam. nov. within the order Nitrosomonadales isolated from soil.</title>
        <authorList>
            <person name="Huber K.J."/>
            <person name="Neumann-Schaal M."/>
            <person name="Geppert A."/>
            <person name="Luckner M."/>
            <person name="Wanner G."/>
            <person name="Overmann J."/>
        </authorList>
    </citation>
    <scope>NUCLEOTIDE SEQUENCE [LARGE SCALE GENOMIC DNA]</scope>
    <source>
        <strain evidence="7 8">0125_3</strain>
    </source>
</reference>